<feature type="signal peptide" evidence="2">
    <location>
        <begin position="1"/>
        <end position="22"/>
    </location>
</feature>
<dbReference type="PROSITE" id="PS51257">
    <property type="entry name" value="PROKAR_LIPOPROTEIN"/>
    <property type="match status" value="1"/>
</dbReference>
<evidence type="ECO:0000313" key="4">
    <source>
        <dbReference type="Proteomes" id="UP001141259"/>
    </source>
</evidence>
<accession>A0A9X2VNZ1</accession>
<proteinExistence type="predicted"/>
<feature type="chain" id="PRO_5040935908" evidence="2">
    <location>
        <begin position="23"/>
        <end position="210"/>
    </location>
</feature>
<dbReference type="Proteomes" id="UP001141259">
    <property type="component" value="Unassembled WGS sequence"/>
</dbReference>
<keyword evidence="2" id="KW-0732">Signal</keyword>
<feature type="region of interest" description="Disordered" evidence="1">
    <location>
        <begin position="34"/>
        <end position="75"/>
    </location>
</feature>
<dbReference type="RefSeq" id="WP_259625538.1">
    <property type="nucleotide sequence ID" value="NZ_JANYMP010000012.1"/>
</dbReference>
<dbReference type="EMBL" id="JANYMP010000012">
    <property type="protein sequence ID" value="MCS7480041.1"/>
    <property type="molecule type" value="Genomic_DNA"/>
</dbReference>
<evidence type="ECO:0000256" key="2">
    <source>
        <dbReference type="SAM" id="SignalP"/>
    </source>
</evidence>
<evidence type="ECO:0000313" key="3">
    <source>
        <dbReference type="EMBL" id="MCS7480041.1"/>
    </source>
</evidence>
<dbReference type="InterPro" id="IPR024520">
    <property type="entry name" value="DUF3558"/>
</dbReference>
<feature type="compositionally biased region" description="Low complexity" evidence="1">
    <location>
        <begin position="58"/>
        <end position="71"/>
    </location>
</feature>
<protein>
    <submittedName>
        <fullName evidence="3">DUF3558 family protein</fullName>
    </submittedName>
</protein>
<keyword evidence="4" id="KW-1185">Reference proteome</keyword>
<comment type="caution">
    <text evidence="3">The sequence shown here is derived from an EMBL/GenBank/DDBJ whole genome shotgun (WGS) entry which is preliminary data.</text>
</comment>
<sequence length="210" mass="22100">MRRAVISLLVVLLGLTSGCAYSVRGAAVAEPELTIDSPFSPGGESTDPSVDPSDDPDPSTSGSPPTSTSADPEADPVKNLCGLMGWADLPYTGTDKTAAPTARDYDPTYDQSCKWQTKAGELDVGVTLRYRAGKPVALQENSGEYDLNGRKVTYLDRTTDTEVQPSCVLVLDYAGGGLGIIVIDGSNKFGTICDQGKHLAEVLLAKEPKS</sequence>
<organism evidence="3 4">
    <name type="scientific">Umezawaea endophytica</name>
    <dbReference type="NCBI Taxonomy" id="1654476"/>
    <lineage>
        <taxon>Bacteria</taxon>
        <taxon>Bacillati</taxon>
        <taxon>Actinomycetota</taxon>
        <taxon>Actinomycetes</taxon>
        <taxon>Pseudonocardiales</taxon>
        <taxon>Pseudonocardiaceae</taxon>
        <taxon>Umezawaea</taxon>
    </lineage>
</organism>
<name>A0A9X2VNZ1_9PSEU</name>
<evidence type="ECO:0000256" key="1">
    <source>
        <dbReference type="SAM" id="MobiDB-lite"/>
    </source>
</evidence>
<reference evidence="3" key="1">
    <citation type="submission" date="2022-08" db="EMBL/GenBank/DDBJ databases">
        <authorList>
            <person name="Tistechok S."/>
            <person name="Samborskyy M."/>
            <person name="Roman I."/>
        </authorList>
    </citation>
    <scope>NUCLEOTIDE SEQUENCE</scope>
    <source>
        <strain evidence="3">DSM 103496</strain>
    </source>
</reference>
<dbReference type="AlphaFoldDB" id="A0A9X2VNZ1"/>
<dbReference type="Pfam" id="PF12079">
    <property type="entry name" value="DUF3558"/>
    <property type="match status" value="1"/>
</dbReference>
<gene>
    <name evidence="3" type="ORF">NZH93_24555</name>
</gene>